<name>A0A378KUD4_9GAMM</name>
<reference evidence="2 4" key="2">
    <citation type="submission" date="2018-06" db="EMBL/GenBank/DDBJ databases">
        <authorList>
            <consortium name="Pathogen Informatics"/>
            <person name="Doyle S."/>
        </authorList>
    </citation>
    <scope>NUCLEOTIDE SEQUENCE [LARGE SCALE GENOMIC DNA]</scope>
    <source>
        <strain evidence="2 4">NCTC12376</strain>
    </source>
</reference>
<protein>
    <submittedName>
        <fullName evidence="2">Uncharacterized protein</fullName>
    </submittedName>
</protein>
<dbReference type="Proteomes" id="UP000254230">
    <property type="component" value="Unassembled WGS sequence"/>
</dbReference>
<reference evidence="1 3" key="1">
    <citation type="submission" date="2015-11" db="EMBL/GenBank/DDBJ databases">
        <title>Genomic analysis of 38 Legionella species identifies large and diverse effector repertoires.</title>
        <authorList>
            <person name="Burstein D."/>
            <person name="Amaro F."/>
            <person name="Zusman T."/>
            <person name="Lifshitz Z."/>
            <person name="Cohen O."/>
            <person name="Gilbert J.A."/>
            <person name="Pupko T."/>
            <person name="Shuman H.A."/>
            <person name="Segal G."/>
        </authorList>
    </citation>
    <scope>NUCLEOTIDE SEQUENCE [LARGE SCALE GENOMIC DNA]</scope>
    <source>
        <strain evidence="1 3">ATCC 49507</strain>
    </source>
</reference>
<accession>A0A378KUD4</accession>
<keyword evidence="3" id="KW-1185">Reference proteome</keyword>
<dbReference type="OrthoDB" id="9791637at2"/>
<dbReference type="AlphaFoldDB" id="A0A378KUD4"/>
<evidence type="ECO:0000313" key="1">
    <source>
        <dbReference type="EMBL" id="KTD43303.1"/>
    </source>
</evidence>
<dbReference type="Proteomes" id="UP000054639">
    <property type="component" value="Unassembled WGS sequence"/>
</dbReference>
<dbReference type="EMBL" id="UGOW01000001">
    <property type="protein sequence ID" value="STY18182.1"/>
    <property type="molecule type" value="Genomic_DNA"/>
</dbReference>
<dbReference type="RefSeq" id="WP_058475323.1">
    <property type="nucleotide sequence ID" value="NZ_CAAAIL010000010.1"/>
</dbReference>
<proteinExistence type="predicted"/>
<sequence length="644" mass="73629">MFSKLLNELKQNAANSIHQAQGSYTWIGSDLSPQNLPHFSITNKMMRHLPDGHEVKQAILNLNDFVSDIKGLLSDQISVIADDEASIRINGLTEQQIRIIEQQYLRRIDHLISILERFNWLEQPEIVRIQFQHYMNELLNILSNLASNYGDNEDDRMPSREHSAVPCNVDSQKLADIESVRTQVQNTIYADDGLPWPVIDYPHSRDWLDYNRLHFAKLSRARNQRLLTAHLEQNNEFAIIVDSGMGDGHALASYKKENNFTIGFSLQDLPEHNKKQIDVCCFSPVPNGEHARWLFDILRGRVTRVIETYGAVTYDKHPFQAAVYLGLLLRPEGEAEIIFSEIKGDIDQSPLGFSANRKALVEFFKDELGLDAVIRRTTINSAVNPGAVCYDYHLHIKRSKDASVCEKPLDELFQKIEQRFGVCSVVPKKSDFGNFSHGFSIMGSTYTLPGAMPQHESLLQSDGIVGVHWNVNQKRSGMRVELGLAFRDNEVLNTFVNLFNEMYVRHYNSDWNLRVDHETFSVRLDYYDKEMEQNDIQRRFGGTPGFFNKRPWQTLLHEGEDLELCVEQHKAHEIANCIVKAINQIAVLVPSSERSFALKALEGSIAPLSAQVLERLNLGSEQAEEPSHLRDRFRNQYLSVPTLN</sequence>
<evidence type="ECO:0000313" key="3">
    <source>
        <dbReference type="Proteomes" id="UP000054639"/>
    </source>
</evidence>
<gene>
    <name evidence="1" type="ORF">Lqua_3204</name>
    <name evidence="2" type="ORF">NCTC12376_01999</name>
</gene>
<evidence type="ECO:0000313" key="2">
    <source>
        <dbReference type="EMBL" id="STY18182.1"/>
    </source>
</evidence>
<evidence type="ECO:0000313" key="4">
    <source>
        <dbReference type="Proteomes" id="UP000254230"/>
    </source>
</evidence>
<organism evidence="2 4">
    <name type="scientific">Legionella quateirensis</name>
    <dbReference type="NCBI Taxonomy" id="45072"/>
    <lineage>
        <taxon>Bacteria</taxon>
        <taxon>Pseudomonadati</taxon>
        <taxon>Pseudomonadota</taxon>
        <taxon>Gammaproteobacteria</taxon>
        <taxon>Legionellales</taxon>
        <taxon>Legionellaceae</taxon>
        <taxon>Legionella</taxon>
    </lineage>
</organism>
<dbReference type="EMBL" id="LNYR01000048">
    <property type="protein sequence ID" value="KTD43303.1"/>
    <property type="molecule type" value="Genomic_DNA"/>
</dbReference>